<feature type="transmembrane region" description="Helical" evidence="1">
    <location>
        <begin position="6"/>
        <end position="25"/>
    </location>
</feature>
<keyword evidence="1" id="KW-1133">Transmembrane helix</keyword>
<reference evidence="3 4" key="2">
    <citation type="journal article" date="2012" name="PLoS ONE">
        <title>An ancient pathway combining carbon dioxide fixation with the generation and utilization of a sodium ion gradient for ATP synthesis.</title>
        <authorList>
            <person name="Poehlein A."/>
            <person name="Schmidt S."/>
            <person name="Kaster A.K."/>
            <person name="Goenrich M."/>
            <person name="Vollmers J."/>
            <person name="Thurmer A."/>
            <person name="Bertsch J."/>
            <person name="Schuchmann K."/>
            <person name="Voigt B."/>
            <person name="Hecker M."/>
            <person name="Daniel R."/>
            <person name="Thauer R.K."/>
            <person name="Gottschalk G."/>
            <person name="Muller V."/>
        </authorList>
    </citation>
    <scope>NUCLEOTIDE SEQUENCE [LARGE SCALE GENOMIC DNA]</scope>
    <source>
        <strain evidence="4">ATCC 29683 / DSM 1030 / JCM 2381 / KCTC 1655 / WB1</strain>
    </source>
</reference>
<dbReference type="PANTHER" id="PTHR40448:SF1">
    <property type="entry name" value="TWO-COMPONENT SENSOR HISTIDINE KINASE"/>
    <property type="match status" value="1"/>
</dbReference>
<name>H6LEZ0_ACEWD</name>
<feature type="transmembrane region" description="Helical" evidence="1">
    <location>
        <begin position="37"/>
        <end position="60"/>
    </location>
</feature>
<evidence type="ECO:0000259" key="2">
    <source>
        <dbReference type="Pfam" id="PF14501"/>
    </source>
</evidence>
<dbReference type="GO" id="GO:0042802">
    <property type="term" value="F:identical protein binding"/>
    <property type="evidence" value="ECO:0007669"/>
    <property type="project" value="TreeGrafter"/>
</dbReference>
<dbReference type="AlphaFoldDB" id="H6LEZ0"/>
<gene>
    <name evidence="3" type="ordered locus">Awo_c00830</name>
</gene>
<dbReference type="PANTHER" id="PTHR40448">
    <property type="entry name" value="TWO-COMPONENT SENSOR HISTIDINE KINASE"/>
    <property type="match status" value="1"/>
</dbReference>
<feature type="transmembrane region" description="Helical" evidence="1">
    <location>
        <begin position="196"/>
        <end position="218"/>
    </location>
</feature>
<organism evidence="3 4">
    <name type="scientific">Acetobacterium woodii (strain ATCC 29683 / DSM 1030 / JCM 2381 / KCTC 1655 / WB1)</name>
    <dbReference type="NCBI Taxonomy" id="931626"/>
    <lineage>
        <taxon>Bacteria</taxon>
        <taxon>Bacillati</taxon>
        <taxon>Bacillota</taxon>
        <taxon>Clostridia</taxon>
        <taxon>Eubacteriales</taxon>
        <taxon>Eubacteriaceae</taxon>
        <taxon>Acetobacterium</taxon>
    </lineage>
</organism>
<keyword evidence="3" id="KW-0808">Transferase</keyword>
<dbReference type="CDD" id="cd16935">
    <property type="entry name" value="HATPase_AgrC-ComD-like"/>
    <property type="match status" value="1"/>
</dbReference>
<feature type="transmembrane region" description="Helical" evidence="1">
    <location>
        <begin position="134"/>
        <end position="155"/>
    </location>
</feature>
<reference evidence="4" key="1">
    <citation type="submission" date="2011-07" db="EMBL/GenBank/DDBJ databases">
        <title>Complete genome sequence of Acetobacterium woodii.</title>
        <authorList>
            <person name="Poehlein A."/>
            <person name="Schmidt S."/>
            <person name="Kaster A.-K."/>
            <person name="Goenrich M."/>
            <person name="Vollmers J."/>
            <person name="Thuermer A."/>
            <person name="Gottschalk G."/>
            <person name="Thauer R.K."/>
            <person name="Daniel R."/>
            <person name="Mueller V."/>
        </authorList>
    </citation>
    <scope>NUCLEOTIDE SEQUENCE [LARGE SCALE GENOMIC DNA]</scope>
    <source>
        <strain evidence="4">ATCC 29683 / DSM 1030 / JCM 2381 / KCTC 1655 / WB1</strain>
    </source>
</reference>
<dbReference type="Pfam" id="PF14501">
    <property type="entry name" value="HATPase_c_5"/>
    <property type="match status" value="1"/>
</dbReference>
<dbReference type="GO" id="GO:0016301">
    <property type="term" value="F:kinase activity"/>
    <property type="evidence" value="ECO:0007669"/>
    <property type="project" value="UniProtKB-KW"/>
</dbReference>
<evidence type="ECO:0000256" key="1">
    <source>
        <dbReference type="SAM" id="Phobius"/>
    </source>
</evidence>
<dbReference type="InterPro" id="IPR032834">
    <property type="entry name" value="NatK-like_C"/>
</dbReference>
<evidence type="ECO:0000313" key="3">
    <source>
        <dbReference type="EMBL" id="AFA46896.1"/>
    </source>
</evidence>
<accession>H6LEZ0</accession>
<dbReference type="eggNOG" id="COG3290">
    <property type="taxonomic scope" value="Bacteria"/>
</dbReference>
<dbReference type="STRING" id="931626.Awo_c00830"/>
<feature type="domain" description="Sensor histidine kinase NatK-like C-terminal" evidence="2">
    <location>
        <begin position="343"/>
        <end position="442"/>
    </location>
</feature>
<feature type="transmembrane region" description="Helical" evidence="1">
    <location>
        <begin position="171"/>
        <end position="190"/>
    </location>
</feature>
<dbReference type="HOGENOM" id="CLU_020211_14_0_9"/>
<dbReference type="InterPro" id="IPR036890">
    <property type="entry name" value="HATPase_C_sf"/>
</dbReference>
<keyword evidence="1" id="KW-0812">Transmembrane</keyword>
<keyword evidence="3" id="KW-0418">Kinase</keyword>
<keyword evidence="4" id="KW-1185">Reference proteome</keyword>
<sequence length="447" mass="51849">MLNTNLNIVWGIFLSICPYFVLAFIPVWEQLRYSKKTVVMIGLLCMLLNTVSVILIITWLPDWNNLRFFHSAFFLLVYLVVYTVMVQGTPLKLMFVALLVKSYADFIVNMAKFFEIYYINHVLNQVYVHSSYSFYFNLFQCLILLISYPLIWIFFRKKISQVMQTNNKAWRYLWIIPLVYYVISLAFAAMDFTLIAQWQFLLFNIASFLGFNLIYYVVIEMLEQSEKNVFLTANNELIKQQLVYQSDYYKKFGACIEETRKGEHDLRHHLNTVLGLIQQKNNEKVEQYIAELLGNRLSISDVLYCRNDAVNAILGYYVNACKQEGIDFSIATKVPNDLEIDETDLCVIFGNILENALEACRKITNANKFIKISSQFLNNKLYITVDNSFEGPLKLKNGIYLSQKREAEAGIGMLSVMGMAKKYSGEASFQVVDKTFCVSIFLNNKSN</sequence>
<dbReference type="EMBL" id="CP002987">
    <property type="protein sequence ID" value="AFA46896.1"/>
    <property type="molecule type" value="Genomic_DNA"/>
</dbReference>
<dbReference type="KEGG" id="awo:Awo_c00830"/>
<dbReference type="Gene3D" id="3.30.565.10">
    <property type="entry name" value="Histidine kinase-like ATPase, C-terminal domain"/>
    <property type="match status" value="1"/>
</dbReference>
<dbReference type="SUPFAM" id="SSF55874">
    <property type="entry name" value="ATPase domain of HSP90 chaperone/DNA topoisomerase II/histidine kinase"/>
    <property type="match status" value="1"/>
</dbReference>
<evidence type="ECO:0000313" key="4">
    <source>
        <dbReference type="Proteomes" id="UP000007177"/>
    </source>
</evidence>
<dbReference type="RefSeq" id="WP_014354500.1">
    <property type="nucleotide sequence ID" value="NC_016894.1"/>
</dbReference>
<keyword evidence="1" id="KW-0472">Membrane</keyword>
<protein>
    <submittedName>
        <fullName evidence="3">Two-component sensor kinase</fullName>
    </submittedName>
</protein>
<proteinExistence type="predicted"/>
<feature type="transmembrane region" description="Helical" evidence="1">
    <location>
        <begin position="66"/>
        <end position="86"/>
    </location>
</feature>
<dbReference type="Proteomes" id="UP000007177">
    <property type="component" value="Chromosome"/>
</dbReference>